<dbReference type="GO" id="GO:0006508">
    <property type="term" value="P:proteolysis"/>
    <property type="evidence" value="ECO:0007669"/>
    <property type="project" value="UniProtKB-KW"/>
</dbReference>
<dbReference type="InterPro" id="IPR003646">
    <property type="entry name" value="SH3-like_bac-type"/>
</dbReference>
<name>A0A3S1D440_9BACL</name>
<dbReference type="InterPro" id="IPR038765">
    <property type="entry name" value="Papain-like_cys_pep_sf"/>
</dbReference>
<evidence type="ECO:0000313" key="7">
    <source>
        <dbReference type="EMBL" id="RUT28947.1"/>
    </source>
</evidence>
<proteinExistence type="inferred from homology"/>
<dbReference type="PANTHER" id="PTHR47053:SF1">
    <property type="entry name" value="MUREIN DD-ENDOPEPTIDASE MEPH-RELATED"/>
    <property type="match status" value="1"/>
</dbReference>
<dbReference type="Proteomes" id="UP000272464">
    <property type="component" value="Unassembled WGS sequence"/>
</dbReference>
<evidence type="ECO:0000256" key="2">
    <source>
        <dbReference type="ARBA" id="ARBA00022670"/>
    </source>
</evidence>
<dbReference type="PANTHER" id="PTHR47053">
    <property type="entry name" value="MUREIN DD-ENDOPEPTIDASE MEPH-RELATED"/>
    <property type="match status" value="1"/>
</dbReference>
<keyword evidence="3" id="KW-0378">Hydrolase</keyword>
<dbReference type="PROSITE" id="PS51935">
    <property type="entry name" value="NLPC_P60"/>
    <property type="match status" value="1"/>
</dbReference>
<keyword evidence="2" id="KW-0645">Protease</keyword>
<accession>A0A3S1D440</accession>
<dbReference type="Pfam" id="PF08239">
    <property type="entry name" value="SH3_3"/>
    <property type="match status" value="1"/>
</dbReference>
<dbReference type="RefSeq" id="WP_127200295.1">
    <property type="nucleotide sequence ID" value="NZ_RZNX01000008.1"/>
</dbReference>
<evidence type="ECO:0000256" key="3">
    <source>
        <dbReference type="ARBA" id="ARBA00022801"/>
    </source>
</evidence>
<feature type="signal peptide" evidence="5">
    <location>
        <begin position="1"/>
        <end position="28"/>
    </location>
</feature>
<dbReference type="GO" id="GO:0008234">
    <property type="term" value="F:cysteine-type peptidase activity"/>
    <property type="evidence" value="ECO:0007669"/>
    <property type="project" value="UniProtKB-KW"/>
</dbReference>
<dbReference type="Gene3D" id="2.30.30.40">
    <property type="entry name" value="SH3 Domains"/>
    <property type="match status" value="1"/>
</dbReference>
<keyword evidence="8" id="KW-1185">Reference proteome</keyword>
<reference evidence="7 8" key="1">
    <citation type="submission" date="2018-12" db="EMBL/GenBank/DDBJ databases">
        <authorList>
            <person name="Sun L."/>
            <person name="Chen Z."/>
        </authorList>
    </citation>
    <scope>NUCLEOTIDE SEQUENCE [LARGE SCALE GENOMIC DNA]</scope>
    <source>
        <strain evidence="7 8">3-5-3</strain>
    </source>
</reference>
<evidence type="ECO:0000256" key="5">
    <source>
        <dbReference type="SAM" id="SignalP"/>
    </source>
</evidence>
<dbReference type="OrthoDB" id="9813118at2"/>
<sequence>MKKSLAIGIITTLLLGNSGILASSHVQAAASVQKAGLTGTIQYGVNLRMGPSTSTRIIKMLETGETVSITAKDNPYFYKVLTSSGQVGYVSKSEKYIKLNSDTTVVKSEDTQQSDAQLERDRKLELLFQTAKKYLGTPYEFGSDRNTTTTFDCSDFARQIYKEALNIILPADSRSQGEWIKSNSKAVYNMNELKPGDLIFFMGYKGSSDAAYQGINKDSERINHVGVYLGNGQMIQTYSVSSGGVRIDTLTGSWAKRFLFGGSVLQ</sequence>
<dbReference type="InterPro" id="IPR051202">
    <property type="entry name" value="Peptidase_C40"/>
</dbReference>
<gene>
    <name evidence="7" type="ORF">EJP77_16200</name>
</gene>
<organism evidence="7 8">
    <name type="scientific">Paenibacillus zeisoli</name>
    <dbReference type="NCBI Taxonomy" id="2496267"/>
    <lineage>
        <taxon>Bacteria</taxon>
        <taxon>Bacillati</taxon>
        <taxon>Bacillota</taxon>
        <taxon>Bacilli</taxon>
        <taxon>Bacillales</taxon>
        <taxon>Paenibacillaceae</taxon>
        <taxon>Paenibacillus</taxon>
    </lineage>
</organism>
<comment type="similarity">
    <text evidence="1">Belongs to the peptidase C40 family.</text>
</comment>
<dbReference type="AlphaFoldDB" id="A0A3S1D440"/>
<dbReference type="Gene3D" id="3.90.1720.10">
    <property type="entry name" value="endopeptidase domain like (from Nostoc punctiforme)"/>
    <property type="match status" value="1"/>
</dbReference>
<keyword evidence="4" id="KW-0788">Thiol protease</keyword>
<comment type="caution">
    <text evidence="7">The sequence shown here is derived from an EMBL/GenBank/DDBJ whole genome shotgun (WGS) entry which is preliminary data.</text>
</comment>
<evidence type="ECO:0000259" key="6">
    <source>
        <dbReference type="PROSITE" id="PS51935"/>
    </source>
</evidence>
<evidence type="ECO:0000313" key="8">
    <source>
        <dbReference type="Proteomes" id="UP000272464"/>
    </source>
</evidence>
<dbReference type="Pfam" id="PF00877">
    <property type="entry name" value="NLPC_P60"/>
    <property type="match status" value="1"/>
</dbReference>
<dbReference type="SUPFAM" id="SSF54001">
    <property type="entry name" value="Cysteine proteinases"/>
    <property type="match status" value="1"/>
</dbReference>
<keyword evidence="5" id="KW-0732">Signal</keyword>
<dbReference type="SMART" id="SM00287">
    <property type="entry name" value="SH3b"/>
    <property type="match status" value="1"/>
</dbReference>
<evidence type="ECO:0000256" key="1">
    <source>
        <dbReference type="ARBA" id="ARBA00007074"/>
    </source>
</evidence>
<protein>
    <recommendedName>
        <fullName evidence="6">NlpC/P60 domain-containing protein</fullName>
    </recommendedName>
</protein>
<feature type="domain" description="NlpC/P60" evidence="6">
    <location>
        <begin position="121"/>
        <end position="265"/>
    </location>
</feature>
<dbReference type="EMBL" id="RZNX01000008">
    <property type="protein sequence ID" value="RUT28947.1"/>
    <property type="molecule type" value="Genomic_DNA"/>
</dbReference>
<dbReference type="InterPro" id="IPR000064">
    <property type="entry name" value="NLP_P60_dom"/>
</dbReference>
<feature type="chain" id="PRO_5039151209" description="NlpC/P60 domain-containing protein" evidence="5">
    <location>
        <begin position="29"/>
        <end position="266"/>
    </location>
</feature>
<evidence type="ECO:0000256" key="4">
    <source>
        <dbReference type="ARBA" id="ARBA00022807"/>
    </source>
</evidence>